<evidence type="ECO:0000313" key="7">
    <source>
        <dbReference type="Proteomes" id="UP000282060"/>
    </source>
</evidence>
<dbReference type="PANTHER" id="PTHR30055:SF234">
    <property type="entry name" value="HTH-TYPE TRANSCRIPTIONAL REGULATOR BETI"/>
    <property type="match status" value="1"/>
</dbReference>
<accession>A0A3S0ICB1</accession>
<evidence type="ECO:0000256" key="4">
    <source>
        <dbReference type="PROSITE-ProRule" id="PRU00335"/>
    </source>
</evidence>
<dbReference type="RefSeq" id="WP_126507270.1">
    <property type="nucleotide sequence ID" value="NZ_RXNV01000010.1"/>
</dbReference>
<keyword evidence="3" id="KW-0804">Transcription</keyword>
<dbReference type="GO" id="GO:0000976">
    <property type="term" value="F:transcription cis-regulatory region binding"/>
    <property type="evidence" value="ECO:0007669"/>
    <property type="project" value="TreeGrafter"/>
</dbReference>
<keyword evidence="7" id="KW-1185">Reference proteome</keyword>
<dbReference type="PANTHER" id="PTHR30055">
    <property type="entry name" value="HTH-TYPE TRANSCRIPTIONAL REGULATOR RUTR"/>
    <property type="match status" value="1"/>
</dbReference>
<name>A0A3S0ICB1_9GAMM</name>
<organism evidence="6 7">
    <name type="scientific">Shewanella atlantica</name>
    <dbReference type="NCBI Taxonomy" id="271099"/>
    <lineage>
        <taxon>Bacteria</taxon>
        <taxon>Pseudomonadati</taxon>
        <taxon>Pseudomonadota</taxon>
        <taxon>Gammaproteobacteria</taxon>
        <taxon>Alteromonadales</taxon>
        <taxon>Shewanellaceae</taxon>
        <taxon>Shewanella</taxon>
    </lineage>
</organism>
<evidence type="ECO:0000256" key="1">
    <source>
        <dbReference type="ARBA" id="ARBA00023015"/>
    </source>
</evidence>
<dbReference type="InterPro" id="IPR001647">
    <property type="entry name" value="HTH_TetR"/>
</dbReference>
<evidence type="ECO:0000259" key="5">
    <source>
        <dbReference type="PROSITE" id="PS50977"/>
    </source>
</evidence>
<dbReference type="Proteomes" id="UP000282060">
    <property type="component" value="Unassembled WGS sequence"/>
</dbReference>
<keyword evidence="2 4" id="KW-0238">DNA-binding</keyword>
<feature type="DNA-binding region" description="H-T-H motif" evidence="4">
    <location>
        <begin position="27"/>
        <end position="46"/>
    </location>
</feature>
<dbReference type="GO" id="GO:0003700">
    <property type="term" value="F:DNA-binding transcription factor activity"/>
    <property type="evidence" value="ECO:0007669"/>
    <property type="project" value="TreeGrafter"/>
</dbReference>
<dbReference type="Pfam" id="PF00440">
    <property type="entry name" value="TetR_N"/>
    <property type="match status" value="1"/>
</dbReference>
<sequence>MSKLERESRLLEVARELILEHGMMSFKFTDIAKRAEVSRATLYKYFSGKEDVLVSLFVSDAGNTLQMLLDIQADKTLNDREKILLSLLAPVASSMEALNRSGTLLLSANPGIFMFAGEAHQAKLEQIVAQIRGIVLEFWVIPFKQGHMRVTQEQFEEVMASTFPYQRGCVTIPQNVMTVGKQINYPLKKVFENLLKLTEALDWCEAHANVDYEKTLIGIGRHKRNEMIAY</sequence>
<dbReference type="InterPro" id="IPR050109">
    <property type="entry name" value="HTH-type_TetR-like_transc_reg"/>
</dbReference>
<protein>
    <submittedName>
        <fullName evidence="6">TetR/AcrR family transcriptional regulator</fullName>
    </submittedName>
</protein>
<dbReference type="PROSITE" id="PS50977">
    <property type="entry name" value="HTH_TETR_2"/>
    <property type="match status" value="1"/>
</dbReference>
<evidence type="ECO:0000256" key="3">
    <source>
        <dbReference type="ARBA" id="ARBA00023163"/>
    </source>
</evidence>
<evidence type="ECO:0000313" key="6">
    <source>
        <dbReference type="EMBL" id="RTR29298.1"/>
    </source>
</evidence>
<feature type="domain" description="HTH tetR-type" evidence="5">
    <location>
        <begin position="4"/>
        <end position="64"/>
    </location>
</feature>
<gene>
    <name evidence="6" type="ORF">EKG39_17445</name>
</gene>
<dbReference type="AlphaFoldDB" id="A0A3S0ICB1"/>
<keyword evidence="1" id="KW-0805">Transcription regulation</keyword>
<dbReference type="InterPro" id="IPR009057">
    <property type="entry name" value="Homeodomain-like_sf"/>
</dbReference>
<dbReference type="PRINTS" id="PR00455">
    <property type="entry name" value="HTHTETR"/>
</dbReference>
<dbReference type="OrthoDB" id="63332at2"/>
<dbReference type="Gene3D" id="1.10.357.10">
    <property type="entry name" value="Tetracycline Repressor, domain 2"/>
    <property type="match status" value="1"/>
</dbReference>
<evidence type="ECO:0000256" key="2">
    <source>
        <dbReference type="ARBA" id="ARBA00023125"/>
    </source>
</evidence>
<reference evidence="6 7" key="1">
    <citation type="submission" date="2018-12" db="EMBL/GenBank/DDBJ databases">
        <authorList>
            <person name="Yu L."/>
        </authorList>
    </citation>
    <scope>NUCLEOTIDE SEQUENCE [LARGE SCALE GENOMIC DNA]</scope>
    <source>
        <strain evidence="6 7">HAW-EB5</strain>
    </source>
</reference>
<proteinExistence type="predicted"/>
<dbReference type="SUPFAM" id="SSF46689">
    <property type="entry name" value="Homeodomain-like"/>
    <property type="match status" value="1"/>
</dbReference>
<comment type="caution">
    <text evidence="6">The sequence shown here is derived from an EMBL/GenBank/DDBJ whole genome shotgun (WGS) entry which is preliminary data.</text>
</comment>
<dbReference type="EMBL" id="RXNV01000010">
    <property type="protein sequence ID" value="RTR29298.1"/>
    <property type="molecule type" value="Genomic_DNA"/>
</dbReference>